<evidence type="ECO:0000313" key="2">
    <source>
        <dbReference type="Proteomes" id="UP000887013"/>
    </source>
</evidence>
<protein>
    <submittedName>
        <fullName evidence="1">Uncharacterized protein</fullName>
    </submittedName>
</protein>
<dbReference type="Proteomes" id="UP000887013">
    <property type="component" value="Unassembled WGS sequence"/>
</dbReference>
<dbReference type="AlphaFoldDB" id="A0A8X6QBI1"/>
<dbReference type="EMBL" id="BMAW01078079">
    <property type="protein sequence ID" value="GFU09495.1"/>
    <property type="molecule type" value="Genomic_DNA"/>
</dbReference>
<proteinExistence type="predicted"/>
<evidence type="ECO:0000313" key="1">
    <source>
        <dbReference type="EMBL" id="GFU09495.1"/>
    </source>
</evidence>
<sequence>MSEEIFQSSSFSNLGQLENEDISLQMGHLINFLNYSGSESNQNVLFDKEQTSMFPNNRESISNETSTHFKQGESSVYNLGVISSEMNESSMRKSNSGIYYPETFSNESISQYVQQSTILLNCPGSISNEIFTDITEQQISVYDPVITTGDKFSYGLEEFKTYLSYPGQMYSENNSSSEQKSSPFWHATSIKSSESISNDMQLSSIRMNYAGSISNDLFTHFTQGETSVYNPVEKISASAYYGKEQSSSYLNYPESIYGENNSSSIQHSITSVDYPVSNSTESASHKLYEVTPVPAYNLGAHTKENISSDIKNSNSYFSNVEYSLSGCMSRDMQNLSSSFRYHEAPSNDNISIENHQTHSASVYPETASRVYKTNDILNSYSSSNYPRSLTLRCLPCGNEQSNGSLIPSGFTSTESVSSDEQYSQPISNTSRLNSGEYISCHVRNTISVSEYPRTMYQETISRDMENTNSSFCIPGNHSNTNYSFNLQESDSIFYHSDRILKKIDSRDTQPSISTISSRELHMNVNNFLEIPNSKTSSLCRGSILNKDCTSDSSTLSNTCNYNNNPINKILDKSTENDTGIHDFVKNNDKIPQTPLNERKKLESIQMEKYSWQCIFGDQNIHERKIIERTPENKIFRQRMEQSNSGIHYHYTFSNESISQYVHQSSIPLNYPGSISNESFTYFTQQQMSVYDLITTSGESVSSSKEQSNSYLNYPGQMYSENNSSSMQQSSSFLHVPILKSDESISNDMQPSLNYTGLISNESFLYFTQQQEPVYNPITTSVYNPEEKVSANIYYGTEQSSEKVCNDRQPSSIRHNNKGTISNESFPYFNQEKNSVYYPVENVSVSTYCGTDQSISYLHYPGYMSRENNSSSTQHSISSLHAPVSNSTETASHKLYAVTPVPTYNLGAHTKKNISSDFKTLNSFFPNVEYSLTAFMSRDMQNLSSPFKNQEAPSNDNISFENHQTQSVYPETATRVYKTNDMLNSYSPSNFPRTLTLESLPCGNKQSNGSLFYPGFTSTETESSDEQYSQTISNTSCLNSGEYISCHVRNTILVSEYPRSMYQETIYHNMENINSSFCILGSCSNTNNSFTLQQLNSAFYHSDSILKENDSRDIQPSSSSIYSTELRKNFTNFLETQNSRTSYLWNGLTLNNNCAIESSEISYNYDNISVSKGLDKSYENDSGFNDFNKINDIIPAARLSERNKFEFIEKENVSRQSISSDRNIYIKNFKWFTKNLQNQTFECEY</sequence>
<accession>A0A8X6QBI1</accession>
<reference evidence="1" key="1">
    <citation type="submission" date="2020-08" db="EMBL/GenBank/DDBJ databases">
        <title>Multicomponent nature underlies the extraordinary mechanical properties of spider dragline silk.</title>
        <authorList>
            <person name="Kono N."/>
            <person name="Nakamura H."/>
            <person name="Mori M."/>
            <person name="Yoshida Y."/>
            <person name="Ohtoshi R."/>
            <person name="Malay A.D."/>
            <person name="Moran D.A.P."/>
            <person name="Tomita M."/>
            <person name="Numata K."/>
            <person name="Arakawa K."/>
        </authorList>
    </citation>
    <scope>NUCLEOTIDE SEQUENCE</scope>
</reference>
<comment type="caution">
    <text evidence="1">The sequence shown here is derived from an EMBL/GenBank/DDBJ whole genome shotgun (WGS) entry which is preliminary data.</text>
</comment>
<name>A0A8X6QBI1_NEPPI</name>
<keyword evidence="2" id="KW-1185">Reference proteome</keyword>
<gene>
    <name evidence="1" type="ORF">NPIL_118271</name>
</gene>
<organism evidence="1 2">
    <name type="scientific">Nephila pilipes</name>
    <name type="common">Giant wood spider</name>
    <name type="synonym">Nephila maculata</name>
    <dbReference type="NCBI Taxonomy" id="299642"/>
    <lineage>
        <taxon>Eukaryota</taxon>
        <taxon>Metazoa</taxon>
        <taxon>Ecdysozoa</taxon>
        <taxon>Arthropoda</taxon>
        <taxon>Chelicerata</taxon>
        <taxon>Arachnida</taxon>
        <taxon>Araneae</taxon>
        <taxon>Araneomorphae</taxon>
        <taxon>Entelegynae</taxon>
        <taxon>Araneoidea</taxon>
        <taxon>Nephilidae</taxon>
        <taxon>Nephila</taxon>
    </lineage>
</organism>